<dbReference type="InterPro" id="IPR050625">
    <property type="entry name" value="ParA/MinD_ATPase"/>
</dbReference>
<dbReference type="PANTHER" id="PTHR43384">
    <property type="entry name" value="SEPTUM SITE-DETERMINING PROTEIN MIND HOMOLOG, CHLOROPLASTIC-RELATED"/>
    <property type="match status" value="1"/>
</dbReference>
<comment type="caution">
    <text evidence="4">The sequence shown here is derived from an EMBL/GenBank/DDBJ whole genome shotgun (WGS) entry which is preliminary data.</text>
</comment>
<dbReference type="GO" id="GO:0051782">
    <property type="term" value="P:negative regulation of cell division"/>
    <property type="evidence" value="ECO:0007669"/>
    <property type="project" value="TreeGrafter"/>
</dbReference>
<feature type="binding site" evidence="3">
    <location>
        <begin position="10"/>
        <end position="17"/>
    </location>
    <ligand>
        <name>ATP</name>
        <dbReference type="ChEBI" id="CHEBI:30616"/>
    </ligand>
</feature>
<keyword evidence="1 3" id="KW-0547">Nucleotide-binding</keyword>
<sequence>MKSFSVASGKGGVGKTSFVINLALILEELNQRVLIFDADLGLANVDIMLGLSPKFDIRYVLNGQLNLKDIILKTEYGFSIIPAGSGVTELTQLNTSQKLLLRAQMEEAFQPFDYLFFDISAGISENVLFFTQLAEERIVLVTPEPTSMADAYAYLKVAYRKARVKEFNIVVNMAKDESEGKKIYQQLLYVSEKFLPEIKLSLLGALPYDECVKRAIKAQIPFVKYCPDAKISVRMREVAYKLLNRRSSKRERELEMFLERFSNL</sequence>
<dbReference type="Pfam" id="PF10609">
    <property type="entry name" value="ParA"/>
    <property type="match status" value="1"/>
</dbReference>
<proteinExistence type="predicted"/>
<evidence type="ECO:0000256" key="1">
    <source>
        <dbReference type="ARBA" id="ARBA00022741"/>
    </source>
</evidence>
<evidence type="ECO:0000256" key="3">
    <source>
        <dbReference type="PIRSR" id="PIRSR003092-1"/>
    </source>
</evidence>
<reference evidence="4" key="1">
    <citation type="journal article" date="2020" name="mSystems">
        <title>Genome- and Community-Level Interaction Insights into Carbon Utilization and Element Cycling Functions of Hydrothermarchaeota in Hydrothermal Sediment.</title>
        <authorList>
            <person name="Zhou Z."/>
            <person name="Liu Y."/>
            <person name="Xu W."/>
            <person name="Pan J."/>
            <person name="Luo Z.H."/>
            <person name="Li M."/>
        </authorList>
    </citation>
    <scope>NUCLEOTIDE SEQUENCE [LARGE SCALE GENOMIC DNA]</scope>
    <source>
        <strain evidence="4">SpSt-605</strain>
    </source>
</reference>
<evidence type="ECO:0000313" key="4">
    <source>
        <dbReference type="EMBL" id="HGV54689.1"/>
    </source>
</evidence>
<dbReference type="AlphaFoldDB" id="A0A832GP15"/>
<gene>
    <name evidence="4" type="ORF">ENT73_01190</name>
</gene>
<protein>
    <submittedName>
        <fullName evidence="4">MinD/ParA family protein</fullName>
    </submittedName>
</protein>
<dbReference type="SUPFAM" id="SSF52540">
    <property type="entry name" value="P-loop containing nucleoside triphosphate hydrolases"/>
    <property type="match status" value="1"/>
</dbReference>
<dbReference type="InterPro" id="IPR025501">
    <property type="entry name" value="MinD_FleN"/>
</dbReference>
<dbReference type="InterPro" id="IPR033875">
    <property type="entry name" value="FlhG"/>
</dbReference>
<evidence type="ECO:0000256" key="2">
    <source>
        <dbReference type="ARBA" id="ARBA00022840"/>
    </source>
</evidence>
<dbReference type="GO" id="GO:0016887">
    <property type="term" value="F:ATP hydrolysis activity"/>
    <property type="evidence" value="ECO:0007669"/>
    <property type="project" value="TreeGrafter"/>
</dbReference>
<dbReference type="EMBL" id="DSZU01000022">
    <property type="protein sequence ID" value="HGV54689.1"/>
    <property type="molecule type" value="Genomic_DNA"/>
</dbReference>
<keyword evidence="2 3" id="KW-0067">ATP-binding</keyword>
<dbReference type="PIRSF" id="PIRSF003092">
    <property type="entry name" value="MinD"/>
    <property type="match status" value="1"/>
</dbReference>
<dbReference type="CDD" id="cd02038">
    <property type="entry name" value="FlhG-like"/>
    <property type="match status" value="1"/>
</dbReference>
<organism evidence="4">
    <name type="scientific">Caldimicrobium thiodismutans</name>
    <dbReference type="NCBI Taxonomy" id="1653476"/>
    <lineage>
        <taxon>Bacteria</taxon>
        <taxon>Pseudomonadati</taxon>
        <taxon>Thermodesulfobacteriota</taxon>
        <taxon>Thermodesulfobacteria</taxon>
        <taxon>Thermodesulfobacteriales</taxon>
        <taxon>Thermodesulfobacteriaceae</taxon>
        <taxon>Caldimicrobium</taxon>
    </lineage>
</organism>
<dbReference type="Gene3D" id="3.40.50.300">
    <property type="entry name" value="P-loop containing nucleotide triphosphate hydrolases"/>
    <property type="match status" value="1"/>
</dbReference>
<accession>A0A832GP15</accession>
<dbReference type="InterPro" id="IPR027417">
    <property type="entry name" value="P-loop_NTPase"/>
</dbReference>
<dbReference type="GO" id="GO:0005524">
    <property type="term" value="F:ATP binding"/>
    <property type="evidence" value="ECO:0007669"/>
    <property type="project" value="UniProtKB-KW"/>
</dbReference>
<name>A0A832GP15_9BACT</name>
<dbReference type="GO" id="GO:0009898">
    <property type="term" value="C:cytoplasmic side of plasma membrane"/>
    <property type="evidence" value="ECO:0007669"/>
    <property type="project" value="TreeGrafter"/>
</dbReference>
<dbReference type="GO" id="GO:0005829">
    <property type="term" value="C:cytosol"/>
    <property type="evidence" value="ECO:0007669"/>
    <property type="project" value="TreeGrafter"/>
</dbReference>
<dbReference type="InterPro" id="IPR033756">
    <property type="entry name" value="YlxH/NBP35"/>
</dbReference>
<dbReference type="PANTHER" id="PTHR43384:SF4">
    <property type="entry name" value="CELLULOSE BIOSYNTHESIS PROTEIN BCSQ-RELATED"/>
    <property type="match status" value="1"/>
</dbReference>